<keyword evidence="3" id="KW-0012">Acyltransferase</keyword>
<dbReference type="EMBL" id="CP115668">
    <property type="protein sequence ID" value="WCC81028.1"/>
    <property type="molecule type" value="Genomic_DNA"/>
</dbReference>
<name>A0ABY7R166_9ACTN</name>
<evidence type="ECO:0000313" key="4">
    <source>
        <dbReference type="Proteomes" id="UP001212097"/>
    </source>
</evidence>
<feature type="coiled-coil region" evidence="1">
    <location>
        <begin position="131"/>
        <end position="187"/>
    </location>
</feature>
<keyword evidence="3" id="KW-0808">Transferase</keyword>
<accession>A0ABY7R166</accession>
<feature type="domain" description="Phospholipid/glycerol acyltransferase" evidence="2">
    <location>
        <begin position="5"/>
        <end position="60"/>
    </location>
</feature>
<proteinExistence type="predicted"/>
<protein>
    <submittedName>
        <fullName evidence="3">1-acyl-sn-glycerol-3-phosphate acyltransferase</fullName>
    </submittedName>
</protein>
<sequence>MSGRRAKGSHFHAEAREHLAQGYVVVMAPEGLRSWAGQIHRVDVDVARLALDAGALVVPAHVADGNLVLGSPVDLSRHAATPHSHAVVRAAADDIALALCELTGLTYRDHPAVRGDLRPRPLIWLSHMRKLRRDRKRLRQVEQERLRQESARDAEELAREEEKARLAAQLQARKASLADRLAEHDIRPGR</sequence>
<dbReference type="InterPro" id="IPR002123">
    <property type="entry name" value="Plipid/glycerol_acylTrfase"/>
</dbReference>
<reference evidence="3 4" key="1">
    <citation type="submission" date="2023-01" db="EMBL/GenBank/DDBJ databases">
        <authorList>
            <person name="Lee S.H."/>
            <person name="Jung H.S."/>
            <person name="Yun J.U."/>
        </authorList>
    </citation>
    <scope>NUCLEOTIDE SEQUENCE [LARGE SCALE GENOMIC DNA]</scope>
    <source>
        <strain evidence="3 4">CBA3108</strain>
    </source>
</reference>
<dbReference type="GO" id="GO:0016746">
    <property type="term" value="F:acyltransferase activity"/>
    <property type="evidence" value="ECO:0007669"/>
    <property type="project" value="UniProtKB-KW"/>
</dbReference>
<evidence type="ECO:0000259" key="2">
    <source>
        <dbReference type="Pfam" id="PF01553"/>
    </source>
</evidence>
<dbReference type="RefSeq" id="WP_271419206.1">
    <property type="nucleotide sequence ID" value="NZ_CP115668.1"/>
</dbReference>
<keyword evidence="4" id="KW-1185">Reference proteome</keyword>
<dbReference type="Proteomes" id="UP001212097">
    <property type="component" value="Chromosome"/>
</dbReference>
<organism evidence="3 4">
    <name type="scientific">Cutibacterium equinum</name>
    <dbReference type="NCBI Taxonomy" id="3016342"/>
    <lineage>
        <taxon>Bacteria</taxon>
        <taxon>Bacillati</taxon>
        <taxon>Actinomycetota</taxon>
        <taxon>Actinomycetes</taxon>
        <taxon>Propionibacteriales</taxon>
        <taxon>Propionibacteriaceae</taxon>
        <taxon>Cutibacterium</taxon>
    </lineage>
</organism>
<reference evidence="3 4" key="2">
    <citation type="submission" date="2023-06" db="EMBL/GenBank/DDBJ databases">
        <title>The Gram-positive Non-spore-bearing Anaerobic Bacilli of Human Feces.</title>
        <authorList>
            <person name="Eggerth A.H."/>
        </authorList>
    </citation>
    <scope>NUCLEOTIDE SEQUENCE [LARGE SCALE GENOMIC DNA]</scope>
    <source>
        <strain evidence="3 4">CBA3108</strain>
    </source>
</reference>
<dbReference type="SUPFAM" id="SSF69593">
    <property type="entry name" value="Glycerol-3-phosphate (1)-acyltransferase"/>
    <property type="match status" value="1"/>
</dbReference>
<gene>
    <name evidence="3" type="ORF">O6R08_03345</name>
</gene>
<evidence type="ECO:0000313" key="3">
    <source>
        <dbReference type="EMBL" id="WCC81028.1"/>
    </source>
</evidence>
<dbReference type="Pfam" id="PF01553">
    <property type="entry name" value="Acyltransferase"/>
    <property type="match status" value="1"/>
</dbReference>
<keyword evidence="1" id="KW-0175">Coiled coil</keyword>
<evidence type="ECO:0000256" key="1">
    <source>
        <dbReference type="SAM" id="Coils"/>
    </source>
</evidence>